<keyword evidence="1" id="KW-0808">Transferase</keyword>
<evidence type="ECO:0000313" key="2">
    <source>
        <dbReference type="EMBL" id="WRO21666.1"/>
    </source>
</evidence>
<sequence>MGAISKRILLENVPDYIQEGDRVWTGGWTVVRKPMAMVYEIIKREKRNLHMVANPGGPEIDLMTGCGCVTKTESNYIGNEVFGHPYNFRRRLEDSRYKGEFFHDDWTVTTGALRIMAGAMGIPFIPTKCLKGTDIINPEMDGFHTLRGKDAKVPKKKAVLMEDPFWEGETVVLIPALRPDVCLIHAQEVGEDGTVRISGGAFLDYYAAVAAKITIVSAERIVPIEEMEQTAEANTIPGEVVDGILEVPYGAHPTALQGFYDNDPWWFKEYMEASKDTEKMDTWVRKWIYEVKSFEEYLLKVGMKRIQKLRADTVLGYNPDIKRRLDKLEEVK</sequence>
<protein>
    <submittedName>
        <fullName evidence="2">Uncharacterized protein</fullName>
    </submittedName>
</protein>
<dbReference type="SMART" id="SM00882">
    <property type="entry name" value="CoA_trans"/>
    <property type="match status" value="1"/>
</dbReference>
<dbReference type="PANTHER" id="PTHR13707">
    <property type="entry name" value="KETOACID-COENZYME A TRANSFERASE"/>
    <property type="match status" value="1"/>
</dbReference>
<dbReference type="RefSeq" id="WP_366924497.1">
    <property type="nucleotide sequence ID" value="NZ_CP121694.1"/>
</dbReference>
<dbReference type="PANTHER" id="PTHR13707:SF60">
    <property type="entry name" value="ACETATE COA-TRANSFERASE SUBUNIT ALPHA"/>
    <property type="match status" value="1"/>
</dbReference>
<dbReference type="InterPro" id="IPR004165">
    <property type="entry name" value="CoA_trans_fam_I"/>
</dbReference>
<evidence type="ECO:0000313" key="3">
    <source>
        <dbReference type="Proteomes" id="UP001329915"/>
    </source>
</evidence>
<proteinExistence type="predicted"/>
<dbReference type="GO" id="GO:0008410">
    <property type="term" value="F:CoA-transferase activity"/>
    <property type="evidence" value="ECO:0007669"/>
    <property type="project" value="InterPro"/>
</dbReference>
<reference evidence="2 3" key="1">
    <citation type="submission" date="2023-04" db="EMBL/GenBank/DDBJ databases">
        <authorList>
            <person name="Hsu D."/>
        </authorList>
    </citation>
    <scope>NUCLEOTIDE SEQUENCE [LARGE SCALE GENOMIC DNA]</scope>
    <source>
        <strain evidence="2 3">MK1</strain>
    </source>
</reference>
<dbReference type="KEGG" id="dbc:MFMK1_001476"/>
<name>A0AAU0UNA3_9FIRM</name>
<dbReference type="InterPro" id="IPR037171">
    <property type="entry name" value="NagB/RpiA_transferase-like"/>
</dbReference>
<dbReference type="SUPFAM" id="SSF100950">
    <property type="entry name" value="NagB/RpiA/CoA transferase-like"/>
    <property type="match status" value="1"/>
</dbReference>
<evidence type="ECO:0000256" key="1">
    <source>
        <dbReference type="ARBA" id="ARBA00022679"/>
    </source>
</evidence>
<dbReference type="Proteomes" id="UP001329915">
    <property type="component" value="Chromosome"/>
</dbReference>
<dbReference type="EMBL" id="CP121694">
    <property type="protein sequence ID" value="WRO21666.1"/>
    <property type="molecule type" value="Genomic_DNA"/>
</dbReference>
<keyword evidence="3" id="KW-1185">Reference proteome</keyword>
<organism evidence="2 3">
    <name type="scientific">Metallumcola ferriviriculae</name>
    <dbReference type="NCBI Taxonomy" id="3039180"/>
    <lineage>
        <taxon>Bacteria</taxon>
        <taxon>Bacillati</taxon>
        <taxon>Bacillota</taxon>
        <taxon>Clostridia</taxon>
        <taxon>Neomoorellales</taxon>
        <taxon>Desulfitibacteraceae</taxon>
        <taxon>Metallumcola</taxon>
    </lineage>
</organism>
<dbReference type="Gene3D" id="3.30.30.40">
    <property type="match status" value="1"/>
</dbReference>
<dbReference type="Gene3D" id="3.40.1080.10">
    <property type="entry name" value="Glutaconate Coenzyme A-transferase"/>
    <property type="match status" value="1"/>
</dbReference>
<gene>
    <name evidence="2" type="ORF">MFMK1_001476</name>
</gene>
<accession>A0AAU0UNA3</accession>
<dbReference type="Pfam" id="PF01144">
    <property type="entry name" value="CoA_trans"/>
    <property type="match status" value="1"/>
</dbReference>
<dbReference type="AlphaFoldDB" id="A0AAU0UNA3"/>